<keyword evidence="1" id="KW-0472">Membrane</keyword>
<organism evidence="2 3">
    <name type="scientific">Clostridium bovifaecis</name>
    <dbReference type="NCBI Taxonomy" id="2184719"/>
    <lineage>
        <taxon>Bacteria</taxon>
        <taxon>Bacillati</taxon>
        <taxon>Bacillota</taxon>
        <taxon>Clostridia</taxon>
        <taxon>Eubacteriales</taxon>
        <taxon>Clostridiaceae</taxon>
        <taxon>Clostridium</taxon>
    </lineage>
</organism>
<keyword evidence="3" id="KW-1185">Reference proteome</keyword>
<dbReference type="SUPFAM" id="SSF103481">
    <property type="entry name" value="Multidrug resistance efflux transporter EmrE"/>
    <property type="match status" value="1"/>
</dbReference>
<keyword evidence="1" id="KW-1133">Transmembrane helix</keyword>
<proteinExistence type="predicted"/>
<evidence type="ECO:0000256" key="1">
    <source>
        <dbReference type="SAM" id="Phobius"/>
    </source>
</evidence>
<protein>
    <submittedName>
        <fullName evidence="2">EamA-like transporter family protein</fullName>
    </submittedName>
</protein>
<reference evidence="2 3" key="1">
    <citation type="submission" date="2019-12" db="EMBL/GenBank/DDBJ databases">
        <title>Genome sequenceing of Clostridium bovifaecis.</title>
        <authorList>
            <person name="Yao Y."/>
        </authorList>
    </citation>
    <scope>NUCLEOTIDE SEQUENCE [LARGE SCALE GENOMIC DNA]</scope>
    <source>
        <strain evidence="2 3">BXX</strain>
    </source>
</reference>
<dbReference type="InterPro" id="IPR006750">
    <property type="entry name" value="YdcZ"/>
</dbReference>
<feature type="transmembrane region" description="Helical" evidence="1">
    <location>
        <begin position="35"/>
        <end position="56"/>
    </location>
</feature>
<dbReference type="GO" id="GO:0005886">
    <property type="term" value="C:plasma membrane"/>
    <property type="evidence" value="ECO:0007669"/>
    <property type="project" value="TreeGrafter"/>
</dbReference>
<accession>A0A6I6EW41</accession>
<dbReference type="AlphaFoldDB" id="A0A6I6EW41"/>
<feature type="transmembrane region" description="Helical" evidence="1">
    <location>
        <begin position="68"/>
        <end position="88"/>
    </location>
</feature>
<feature type="transmembrane region" description="Helical" evidence="1">
    <location>
        <begin position="94"/>
        <end position="114"/>
    </location>
</feature>
<dbReference type="Proteomes" id="UP000422764">
    <property type="component" value="Chromosome"/>
</dbReference>
<dbReference type="InterPro" id="IPR037185">
    <property type="entry name" value="EmrE-like"/>
</dbReference>
<dbReference type="PANTHER" id="PTHR34821:SF2">
    <property type="entry name" value="INNER MEMBRANE PROTEIN YDCZ"/>
    <property type="match status" value="1"/>
</dbReference>
<dbReference type="EMBL" id="CP046522">
    <property type="protein sequence ID" value="QGU94391.1"/>
    <property type="molecule type" value="Genomic_DNA"/>
</dbReference>
<dbReference type="Pfam" id="PF04657">
    <property type="entry name" value="DMT_YdcZ"/>
    <property type="match status" value="1"/>
</dbReference>
<evidence type="ECO:0000313" key="2">
    <source>
        <dbReference type="EMBL" id="QGU94391.1"/>
    </source>
</evidence>
<gene>
    <name evidence="2" type="ORF">GOM49_04080</name>
</gene>
<sequence length="150" mass="16290">MVYIILAFISGILVLLSMIVNSSIAKKVGVFQGTFINFLLGVVCAALLVFIVNRDIDIIDKSFAGFPFWAYLGGFMGVIVVAISNIIIPKIPTIYSTLLIFIGQLFTGIVLDYFTGNEVSKGKIIGGILILAGMTYNSMVDRKQVEVKEG</sequence>
<keyword evidence="1" id="KW-0812">Transmembrane</keyword>
<dbReference type="PANTHER" id="PTHR34821">
    <property type="entry name" value="INNER MEMBRANE PROTEIN YDCZ"/>
    <property type="match status" value="1"/>
</dbReference>
<name>A0A6I6EW41_9CLOT</name>
<evidence type="ECO:0000313" key="3">
    <source>
        <dbReference type="Proteomes" id="UP000422764"/>
    </source>
</evidence>